<protein>
    <submittedName>
        <fullName evidence="2">Uncharacterized protein</fullName>
    </submittedName>
</protein>
<dbReference type="AlphaFoldDB" id="A0AAE0BQJ2"/>
<dbReference type="EMBL" id="LGRX02033683">
    <property type="protein sequence ID" value="KAK3240303.1"/>
    <property type="molecule type" value="Genomic_DNA"/>
</dbReference>
<gene>
    <name evidence="2" type="ORF">CYMTET_49851</name>
</gene>
<dbReference type="Proteomes" id="UP001190700">
    <property type="component" value="Unassembled WGS sequence"/>
</dbReference>
<feature type="region of interest" description="Disordered" evidence="1">
    <location>
        <begin position="1"/>
        <end position="21"/>
    </location>
</feature>
<sequence>MATDPQQQVMPRHGGAAATVSGAPTGFAARVTVPTVEFPGGVDPVPMRHTVPSVTLGAPISAVACSFEPADSFVELARGEIRASVNRRFVHGFGGGGVPSLDFRRIIRESTWWCFGGPLSAGGGVRCSAFWPHA</sequence>
<evidence type="ECO:0000313" key="3">
    <source>
        <dbReference type="Proteomes" id="UP001190700"/>
    </source>
</evidence>
<organism evidence="2 3">
    <name type="scientific">Cymbomonas tetramitiformis</name>
    <dbReference type="NCBI Taxonomy" id="36881"/>
    <lineage>
        <taxon>Eukaryota</taxon>
        <taxon>Viridiplantae</taxon>
        <taxon>Chlorophyta</taxon>
        <taxon>Pyramimonadophyceae</taxon>
        <taxon>Pyramimonadales</taxon>
        <taxon>Pyramimonadaceae</taxon>
        <taxon>Cymbomonas</taxon>
    </lineage>
</organism>
<reference evidence="2 3" key="1">
    <citation type="journal article" date="2015" name="Genome Biol. Evol.">
        <title>Comparative Genomics of a Bacterivorous Green Alga Reveals Evolutionary Causalities and Consequences of Phago-Mixotrophic Mode of Nutrition.</title>
        <authorList>
            <person name="Burns J.A."/>
            <person name="Paasch A."/>
            <person name="Narechania A."/>
            <person name="Kim E."/>
        </authorList>
    </citation>
    <scope>NUCLEOTIDE SEQUENCE [LARGE SCALE GENOMIC DNA]</scope>
    <source>
        <strain evidence="2 3">PLY_AMNH</strain>
    </source>
</reference>
<accession>A0AAE0BQJ2</accession>
<name>A0AAE0BQJ2_9CHLO</name>
<proteinExistence type="predicted"/>
<evidence type="ECO:0000313" key="2">
    <source>
        <dbReference type="EMBL" id="KAK3240303.1"/>
    </source>
</evidence>
<evidence type="ECO:0000256" key="1">
    <source>
        <dbReference type="SAM" id="MobiDB-lite"/>
    </source>
</evidence>
<keyword evidence="3" id="KW-1185">Reference proteome</keyword>
<comment type="caution">
    <text evidence="2">The sequence shown here is derived from an EMBL/GenBank/DDBJ whole genome shotgun (WGS) entry which is preliminary data.</text>
</comment>